<sequence>MAIPPPLVIPQYLCAWLYALQHERRLPRGYSAFLVYHGDRPFLWEISDLEEQWDFSFADHWTGLNNLEGWVCYMAANWDMDNHTTNRLERAVRERNFYFSVLPYWDPLLQGLPRFSFSRGAESFGGLGTGEVSLSLHGSSPLRDEVRPEDVIDG</sequence>
<dbReference type="AlphaFoldDB" id="A0A6G1HKJ3"/>
<dbReference type="Proteomes" id="UP000799640">
    <property type="component" value="Unassembled WGS sequence"/>
</dbReference>
<keyword evidence="2" id="KW-1185">Reference proteome</keyword>
<name>A0A6G1HKJ3_9PEZI</name>
<evidence type="ECO:0000313" key="2">
    <source>
        <dbReference type="Proteomes" id="UP000799640"/>
    </source>
</evidence>
<evidence type="ECO:0000313" key="1">
    <source>
        <dbReference type="EMBL" id="KAF2396512.1"/>
    </source>
</evidence>
<organism evidence="1 2">
    <name type="scientific">Trichodelitschia bisporula</name>
    <dbReference type="NCBI Taxonomy" id="703511"/>
    <lineage>
        <taxon>Eukaryota</taxon>
        <taxon>Fungi</taxon>
        <taxon>Dikarya</taxon>
        <taxon>Ascomycota</taxon>
        <taxon>Pezizomycotina</taxon>
        <taxon>Dothideomycetes</taxon>
        <taxon>Dothideomycetes incertae sedis</taxon>
        <taxon>Phaeotrichales</taxon>
        <taxon>Phaeotrichaceae</taxon>
        <taxon>Trichodelitschia</taxon>
    </lineage>
</organism>
<proteinExistence type="predicted"/>
<accession>A0A6G1HKJ3</accession>
<gene>
    <name evidence="1" type="ORF">EJ06DRAFT_559650</name>
</gene>
<dbReference type="EMBL" id="ML996706">
    <property type="protein sequence ID" value="KAF2396512.1"/>
    <property type="molecule type" value="Genomic_DNA"/>
</dbReference>
<reference evidence="1" key="1">
    <citation type="journal article" date="2020" name="Stud. Mycol.">
        <title>101 Dothideomycetes genomes: a test case for predicting lifestyles and emergence of pathogens.</title>
        <authorList>
            <person name="Haridas S."/>
            <person name="Albert R."/>
            <person name="Binder M."/>
            <person name="Bloem J."/>
            <person name="Labutti K."/>
            <person name="Salamov A."/>
            <person name="Andreopoulos B."/>
            <person name="Baker S."/>
            <person name="Barry K."/>
            <person name="Bills G."/>
            <person name="Bluhm B."/>
            <person name="Cannon C."/>
            <person name="Castanera R."/>
            <person name="Culley D."/>
            <person name="Daum C."/>
            <person name="Ezra D."/>
            <person name="Gonzalez J."/>
            <person name="Henrissat B."/>
            <person name="Kuo A."/>
            <person name="Liang C."/>
            <person name="Lipzen A."/>
            <person name="Lutzoni F."/>
            <person name="Magnuson J."/>
            <person name="Mondo S."/>
            <person name="Nolan M."/>
            <person name="Ohm R."/>
            <person name="Pangilinan J."/>
            <person name="Park H.-J."/>
            <person name="Ramirez L."/>
            <person name="Alfaro M."/>
            <person name="Sun H."/>
            <person name="Tritt A."/>
            <person name="Yoshinaga Y."/>
            <person name="Zwiers L.-H."/>
            <person name="Turgeon B."/>
            <person name="Goodwin S."/>
            <person name="Spatafora J."/>
            <person name="Crous P."/>
            <person name="Grigoriev I."/>
        </authorList>
    </citation>
    <scope>NUCLEOTIDE SEQUENCE</scope>
    <source>
        <strain evidence="1">CBS 262.69</strain>
    </source>
</reference>
<protein>
    <submittedName>
        <fullName evidence="1">Uncharacterized protein</fullName>
    </submittedName>
</protein>